<dbReference type="RefSeq" id="WP_188546814.1">
    <property type="nucleotide sequence ID" value="NZ_BMCU01000005.1"/>
</dbReference>
<dbReference type="InterPro" id="IPR011006">
    <property type="entry name" value="CheY-like_superfamily"/>
</dbReference>
<keyword evidence="2 9" id="KW-0963">Cytoplasm</keyword>
<dbReference type="PROSITE" id="PS50110">
    <property type="entry name" value="RESPONSE_REGULATORY"/>
    <property type="match status" value="1"/>
</dbReference>
<evidence type="ECO:0000256" key="9">
    <source>
        <dbReference type="PIRNR" id="PIRNR006171"/>
    </source>
</evidence>
<evidence type="ECO:0000256" key="10">
    <source>
        <dbReference type="PROSITE-ProRule" id="PRU00169"/>
    </source>
</evidence>
<dbReference type="InterPro" id="IPR036390">
    <property type="entry name" value="WH_DNA-bd_sf"/>
</dbReference>
<dbReference type="Gene3D" id="3.40.50.2300">
    <property type="match status" value="1"/>
</dbReference>
<dbReference type="GO" id="GO:0003677">
    <property type="term" value="F:DNA binding"/>
    <property type="evidence" value="ECO:0007669"/>
    <property type="project" value="UniProtKB-KW"/>
</dbReference>
<reference evidence="12" key="1">
    <citation type="journal article" date="2014" name="Int. J. Syst. Evol. Microbiol.">
        <title>Complete genome sequence of Corynebacterium casei LMG S-19264T (=DSM 44701T), isolated from a smear-ripened cheese.</title>
        <authorList>
            <consortium name="US DOE Joint Genome Institute (JGI-PGF)"/>
            <person name="Walter F."/>
            <person name="Albersmeier A."/>
            <person name="Kalinowski J."/>
            <person name="Ruckert C."/>
        </authorList>
    </citation>
    <scope>NUCLEOTIDE SEQUENCE</scope>
    <source>
        <strain evidence="12">CCM 7905</strain>
    </source>
</reference>
<dbReference type="GO" id="GO:0003700">
    <property type="term" value="F:DNA-binding transcription factor activity"/>
    <property type="evidence" value="ECO:0007669"/>
    <property type="project" value="InterPro"/>
</dbReference>
<feature type="modified residue" description="4-aspartylphosphate" evidence="10">
    <location>
        <position position="59"/>
    </location>
</feature>
<evidence type="ECO:0000256" key="5">
    <source>
        <dbReference type="ARBA" id="ARBA00023015"/>
    </source>
</evidence>
<evidence type="ECO:0000313" key="13">
    <source>
        <dbReference type="Proteomes" id="UP000654257"/>
    </source>
</evidence>
<evidence type="ECO:0000259" key="11">
    <source>
        <dbReference type="PROSITE" id="PS50110"/>
    </source>
</evidence>
<comment type="subcellular location">
    <subcellularLocation>
        <location evidence="1 9">Cytoplasm</location>
    </subcellularLocation>
</comment>
<proteinExistence type="predicted"/>
<dbReference type="SUPFAM" id="SSF46785">
    <property type="entry name" value="Winged helix' DNA-binding domain"/>
    <property type="match status" value="1"/>
</dbReference>
<dbReference type="Gene3D" id="1.10.10.10">
    <property type="entry name" value="Winged helix-like DNA-binding domain superfamily/Winged helix DNA-binding domain"/>
    <property type="match status" value="1"/>
</dbReference>
<dbReference type="SUPFAM" id="SSF52172">
    <property type="entry name" value="CheY-like"/>
    <property type="match status" value="1"/>
</dbReference>
<dbReference type="PIRSF" id="PIRSF006171">
    <property type="entry name" value="RR_citrat_malat"/>
    <property type="match status" value="1"/>
</dbReference>
<comment type="caution">
    <text evidence="12">The sequence shown here is derived from an EMBL/GenBank/DDBJ whole genome shotgun (WGS) entry which is preliminary data.</text>
</comment>
<keyword evidence="3 10" id="KW-0597">Phosphoprotein</keyword>
<evidence type="ECO:0000256" key="8">
    <source>
        <dbReference type="ARBA" id="ARBA00023163"/>
    </source>
</evidence>
<evidence type="ECO:0000256" key="6">
    <source>
        <dbReference type="ARBA" id="ARBA00023125"/>
    </source>
</evidence>
<protein>
    <recommendedName>
        <fullName evidence="9">Transcriptional regulatory protein</fullName>
    </recommendedName>
</protein>
<dbReference type="SMART" id="SM00448">
    <property type="entry name" value="REC"/>
    <property type="match status" value="1"/>
</dbReference>
<evidence type="ECO:0000256" key="4">
    <source>
        <dbReference type="ARBA" id="ARBA00023012"/>
    </source>
</evidence>
<dbReference type="InterPro" id="IPR051271">
    <property type="entry name" value="2C-system_Tx_regulators"/>
</dbReference>
<sequence>MIRVLIVEDEPLIAEAHATYVGRVTGFEVAGMVHTAAAAMRAAANAIAADRPIDLVLLDIGLPDANGVDVAAALGGLRPGPDVIAITSERDLAVVRSAVAHGVVLYLLKPFTFAAFRDKLERYQEFRTALANSDTAVSQRDIDRAMASLRTADERAAAPKGIAPQTLSEISNTVKSRPEGMGASEAAKAVGVSRVTAWRYLERLADDGIVERHTEYGRAGRPQIRYTWR</sequence>
<dbReference type="PANTHER" id="PTHR45526:SF1">
    <property type="entry name" value="TRANSCRIPTIONAL REGULATORY PROTEIN DCUR-RELATED"/>
    <property type="match status" value="1"/>
</dbReference>
<accession>A0A917G5C9</accession>
<evidence type="ECO:0000256" key="7">
    <source>
        <dbReference type="ARBA" id="ARBA00023159"/>
    </source>
</evidence>
<keyword evidence="7 9" id="KW-0010">Activator</keyword>
<dbReference type="Pfam" id="PF00072">
    <property type="entry name" value="Response_reg"/>
    <property type="match status" value="1"/>
</dbReference>
<keyword evidence="5 9" id="KW-0805">Transcription regulation</keyword>
<dbReference type="GO" id="GO:0000156">
    <property type="term" value="F:phosphorelay response regulator activity"/>
    <property type="evidence" value="ECO:0007669"/>
    <property type="project" value="TreeGrafter"/>
</dbReference>
<dbReference type="InterPro" id="IPR001789">
    <property type="entry name" value="Sig_transdc_resp-reg_receiver"/>
</dbReference>
<evidence type="ECO:0000313" key="12">
    <source>
        <dbReference type="EMBL" id="GGG23376.1"/>
    </source>
</evidence>
<evidence type="ECO:0000256" key="1">
    <source>
        <dbReference type="ARBA" id="ARBA00004496"/>
    </source>
</evidence>
<dbReference type="InterPro" id="IPR036388">
    <property type="entry name" value="WH-like_DNA-bd_sf"/>
</dbReference>
<gene>
    <name evidence="12" type="ORF">GCM10007304_41520</name>
</gene>
<name>A0A917G5C9_9NOCA</name>
<evidence type="ECO:0000256" key="2">
    <source>
        <dbReference type="ARBA" id="ARBA00022490"/>
    </source>
</evidence>
<dbReference type="AlphaFoldDB" id="A0A917G5C9"/>
<reference evidence="12" key="2">
    <citation type="submission" date="2020-09" db="EMBL/GenBank/DDBJ databases">
        <authorList>
            <person name="Sun Q."/>
            <person name="Sedlacek I."/>
        </authorList>
    </citation>
    <scope>NUCLEOTIDE SEQUENCE</scope>
    <source>
        <strain evidence="12">CCM 7905</strain>
    </source>
</reference>
<dbReference type="PANTHER" id="PTHR45526">
    <property type="entry name" value="TRANSCRIPTIONAL REGULATORY PROTEIN DPIA"/>
    <property type="match status" value="1"/>
</dbReference>
<dbReference type="EMBL" id="BMCU01000005">
    <property type="protein sequence ID" value="GGG23376.1"/>
    <property type="molecule type" value="Genomic_DNA"/>
</dbReference>
<dbReference type="InterPro" id="IPR024187">
    <property type="entry name" value="Sig_transdc_resp-reg_cit/mal"/>
</dbReference>
<keyword evidence="6 9" id="KW-0238">DNA-binding</keyword>
<organism evidence="12 13">
    <name type="scientific">Rhodococcoides trifolii</name>
    <dbReference type="NCBI Taxonomy" id="908250"/>
    <lineage>
        <taxon>Bacteria</taxon>
        <taxon>Bacillati</taxon>
        <taxon>Actinomycetota</taxon>
        <taxon>Actinomycetes</taxon>
        <taxon>Mycobacteriales</taxon>
        <taxon>Nocardiaceae</taxon>
        <taxon>Rhodococcoides</taxon>
    </lineage>
</organism>
<keyword evidence="8 9" id="KW-0804">Transcription</keyword>
<dbReference type="Proteomes" id="UP000654257">
    <property type="component" value="Unassembled WGS sequence"/>
</dbReference>
<keyword evidence="4 9" id="KW-0902">Two-component regulatory system</keyword>
<keyword evidence="13" id="KW-1185">Reference proteome</keyword>
<feature type="domain" description="Response regulatory" evidence="11">
    <location>
        <begin position="3"/>
        <end position="124"/>
    </location>
</feature>
<dbReference type="GO" id="GO:0005737">
    <property type="term" value="C:cytoplasm"/>
    <property type="evidence" value="ECO:0007669"/>
    <property type="project" value="UniProtKB-SubCell"/>
</dbReference>
<evidence type="ECO:0000256" key="3">
    <source>
        <dbReference type="ARBA" id="ARBA00022553"/>
    </source>
</evidence>